<dbReference type="PANTHER" id="PTHR10443:SF12">
    <property type="entry name" value="DIPEPTIDASE"/>
    <property type="match status" value="1"/>
</dbReference>
<comment type="caution">
    <text evidence="3">The sequence shown here is derived from an EMBL/GenBank/DDBJ whole genome shotgun (WGS) entry which is preliminary data.</text>
</comment>
<sequence>MKLFKKLALFVIAIAISLGCTSPDSQKQPQTESQAKEPTPPSGKELAQKYIIVDGHIDVPYRLRNNWEDISDSTQSGDFDYPRAKEGGLDAPFMSIYIPVRYQETGGAKAVADSLINMVQGIANDHPKKFAIATSPEEIRQHVDEGLIALPTGMENGAPIGTDLSNIRYFYDRGIRYITLAHSRDNKISDSSYDTTEDTHNGLSDFGREVVQEMNRVGMMVDVSHITDEAFFDVMEVTQAPVVATHSSVRHFTPGFERNMSDTLITRLAENNGVIMINFGSTFLDSTSNKSSTRVRTEIEEKIEERGLEPGSKEAQEFSETYFEENFQYSTVEKAADHIDYVVELVGIEHVGLGSDYDGVGNTLPTGLKDVSSYPNLFDELLDRGYSEEDVQKIASGNIFRVWEQVNKVAEGMQNQ</sequence>
<keyword evidence="2" id="KW-0732">Signal</keyword>
<dbReference type="PROSITE" id="PS51365">
    <property type="entry name" value="RENAL_DIPEPTIDASE_2"/>
    <property type="match status" value="1"/>
</dbReference>
<dbReference type="Gene3D" id="3.20.20.140">
    <property type="entry name" value="Metal-dependent hydrolases"/>
    <property type="match status" value="1"/>
</dbReference>
<proteinExistence type="predicted"/>
<reference evidence="3 4" key="1">
    <citation type="submission" date="2021-11" db="EMBL/GenBank/DDBJ databases">
        <title>Aliifidinibius sp. nov., a new bacterium isolated from saline soil.</title>
        <authorList>
            <person name="Galisteo C."/>
            <person name="De La Haba R."/>
            <person name="Sanchez-Porro C."/>
            <person name="Ventosa A."/>
        </authorList>
    </citation>
    <scope>NUCLEOTIDE SEQUENCE [LARGE SCALE GENOMIC DNA]</scope>
    <source>
        <strain evidence="3 4">KACC 190600</strain>
    </source>
</reference>
<feature type="region of interest" description="Disordered" evidence="1">
    <location>
        <begin position="22"/>
        <end position="44"/>
    </location>
</feature>
<dbReference type="InterPro" id="IPR008257">
    <property type="entry name" value="Pept_M19"/>
</dbReference>
<dbReference type="Pfam" id="PF01244">
    <property type="entry name" value="Peptidase_M19"/>
    <property type="match status" value="1"/>
</dbReference>
<gene>
    <name evidence="3" type="ORF">LQ318_02565</name>
</gene>
<name>A0ABT3PV90_9BACT</name>
<keyword evidence="4" id="KW-1185">Reference proteome</keyword>
<protein>
    <submittedName>
        <fullName evidence="3">Dipeptidase</fullName>
    </submittedName>
</protein>
<evidence type="ECO:0000256" key="2">
    <source>
        <dbReference type="SAM" id="SignalP"/>
    </source>
</evidence>
<feature type="chain" id="PRO_5047451457" evidence="2">
    <location>
        <begin position="23"/>
        <end position="416"/>
    </location>
</feature>
<dbReference type="EMBL" id="JAJNDC010000001">
    <property type="protein sequence ID" value="MCW9711776.1"/>
    <property type="molecule type" value="Genomic_DNA"/>
</dbReference>
<accession>A0ABT3PV90</accession>
<dbReference type="SUPFAM" id="SSF51556">
    <property type="entry name" value="Metallo-dependent hydrolases"/>
    <property type="match status" value="1"/>
</dbReference>
<evidence type="ECO:0000256" key="1">
    <source>
        <dbReference type="SAM" id="MobiDB-lite"/>
    </source>
</evidence>
<dbReference type="InterPro" id="IPR032466">
    <property type="entry name" value="Metal_Hydrolase"/>
</dbReference>
<dbReference type="RefSeq" id="WP_265787278.1">
    <property type="nucleotide sequence ID" value="NZ_BAABRS010000001.1"/>
</dbReference>
<dbReference type="PANTHER" id="PTHR10443">
    <property type="entry name" value="MICROSOMAL DIPEPTIDASE"/>
    <property type="match status" value="1"/>
</dbReference>
<evidence type="ECO:0000313" key="3">
    <source>
        <dbReference type="EMBL" id="MCW9711776.1"/>
    </source>
</evidence>
<dbReference type="PROSITE" id="PS51257">
    <property type="entry name" value="PROKAR_LIPOPROTEIN"/>
    <property type="match status" value="1"/>
</dbReference>
<evidence type="ECO:0000313" key="4">
    <source>
        <dbReference type="Proteomes" id="UP001207337"/>
    </source>
</evidence>
<feature type="signal peptide" evidence="2">
    <location>
        <begin position="1"/>
        <end position="22"/>
    </location>
</feature>
<dbReference type="CDD" id="cd01301">
    <property type="entry name" value="rDP_like"/>
    <property type="match status" value="1"/>
</dbReference>
<dbReference type="Proteomes" id="UP001207337">
    <property type="component" value="Unassembled WGS sequence"/>
</dbReference>
<organism evidence="3 4">
    <name type="scientific">Fodinibius salicampi</name>
    <dbReference type="NCBI Taxonomy" id="1920655"/>
    <lineage>
        <taxon>Bacteria</taxon>
        <taxon>Pseudomonadati</taxon>
        <taxon>Balneolota</taxon>
        <taxon>Balneolia</taxon>
        <taxon>Balneolales</taxon>
        <taxon>Balneolaceae</taxon>
        <taxon>Fodinibius</taxon>
    </lineage>
</organism>
<feature type="compositionally biased region" description="Polar residues" evidence="1">
    <location>
        <begin position="22"/>
        <end position="33"/>
    </location>
</feature>